<dbReference type="STRING" id="158441.A0A226ERC9"/>
<sequence>MVRDVSGYLRKKEGDSTTALANDWAQLDDLYSKRLWHQLTIKLGEFVKHPELQEKGQLIELYDNFIQDIEMRINPLSLMEMLAIIVRQIEDADEAIEFLAKAEPKLKSSDVAVALCLITKGEVVLGKKKDTKLAKEMMETADGILTQIDGVSPAHGRFYLLQSCIFKAINDTVQYYKSALKFLGCTKITDLPLDEQRDHAKHLSVAALVSDGIYNFGELLAHPILNSLEGTKDKWLIELLKTFNAGEIKAFNNMKRQWQTEPTLLKHAKELEVKILLLGLMEMTFKRPATTRQIGFDEIAQTLGIKEDAVETFVMKAISKGLVDGTIDEVSRKVHMTWVQPRVLDRVQIGNMISRLDDWKKEIRHVEKLMEDSAEEILLI</sequence>
<comment type="caution">
    <text evidence="10">The sequence shown here is derived from an EMBL/GenBank/DDBJ whole genome shotgun (WGS) entry which is preliminary data.</text>
</comment>
<proteinExistence type="inferred from homology"/>
<dbReference type="Proteomes" id="UP000198287">
    <property type="component" value="Unassembled WGS sequence"/>
</dbReference>
<dbReference type="AlphaFoldDB" id="A0A226ERC9"/>
<comment type="similarity">
    <text evidence="2">Belongs to the proteasome subunit S11 family.</text>
</comment>
<keyword evidence="5" id="KW-0647">Proteasome</keyword>
<dbReference type="Pfam" id="PF22037">
    <property type="entry name" value="PSD13_N"/>
    <property type="match status" value="1"/>
</dbReference>
<evidence type="ECO:0000256" key="8">
    <source>
        <dbReference type="ARBA" id="ARBA00032323"/>
    </source>
</evidence>
<dbReference type="GO" id="GO:0005198">
    <property type="term" value="F:structural molecule activity"/>
    <property type="evidence" value="ECO:0007669"/>
    <property type="project" value="TreeGrafter"/>
</dbReference>
<comment type="subunit">
    <text evidence="3">Component of the 19S proteasome regulatory particle complex. The 26S proteasome consists of a 20S core particle (CP) and two 19S regulatory subunits (RP). The regulatory particle is made of a lid composed of 9 subunits including PSMD13, a base containing 6 ATPases and few additional components.</text>
</comment>
<gene>
    <name evidence="10" type="ORF">Fcan01_05660</name>
</gene>
<evidence type="ECO:0000256" key="1">
    <source>
        <dbReference type="ARBA" id="ARBA00002362"/>
    </source>
</evidence>
<dbReference type="PROSITE" id="PS50250">
    <property type="entry name" value="PCI"/>
    <property type="match status" value="1"/>
</dbReference>
<dbReference type="OrthoDB" id="1093at2759"/>
<dbReference type="InterPro" id="IPR035298">
    <property type="entry name" value="PSMD13"/>
</dbReference>
<dbReference type="PANTHER" id="PTHR10539:SF0">
    <property type="entry name" value="26S PROTEASOME NON-ATPASE REGULATORY SUBUNIT 13"/>
    <property type="match status" value="1"/>
</dbReference>
<evidence type="ECO:0000256" key="2">
    <source>
        <dbReference type="ARBA" id="ARBA00006207"/>
    </source>
</evidence>
<dbReference type="Pfam" id="PF01399">
    <property type="entry name" value="PCI"/>
    <property type="match status" value="1"/>
</dbReference>
<evidence type="ECO:0000313" key="10">
    <source>
        <dbReference type="EMBL" id="OXA59758.1"/>
    </source>
</evidence>
<organism evidence="10 11">
    <name type="scientific">Folsomia candida</name>
    <name type="common">Springtail</name>
    <dbReference type="NCBI Taxonomy" id="158441"/>
    <lineage>
        <taxon>Eukaryota</taxon>
        <taxon>Metazoa</taxon>
        <taxon>Ecdysozoa</taxon>
        <taxon>Arthropoda</taxon>
        <taxon>Hexapoda</taxon>
        <taxon>Collembola</taxon>
        <taxon>Entomobryomorpha</taxon>
        <taxon>Isotomoidea</taxon>
        <taxon>Isotomidae</taxon>
        <taxon>Proisotominae</taxon>
        <taxon>Folsomia</taxon>
    </lineage>
</organism>
<reference evidence="10 11" key="1">
    <citation type="submission" date="2015-12" db="EMBL/GenBank/DDBJ databases">
        <title>The genome of Folsomia candida.</title>
        <authorList>
            <person name="Faddeeva A."/>
            <person name="Derks M.F."/>
            <person name="Anvar Y."/>
            <person name="Smit S."/>
            <person name="Van Straalen N."/>
            <person name="Roelofs D."/>
        </authorList>
    </citation>
    <scope>NUCLEOTIDE SEQUENCE [LARGE SCALE GENOMIC DNA]</scope>
    <source>
        <strain evidence="10 11">VU population</strain>
        <tissue evidence="10">Whole body</tissue>
    </source>
</reference>
<name>A0A226ERC9_FOLCA</name>
<feature type="domain" description="PCI" evidence="9">
    <location>
        <begin position="171"/>
        <end position="341"/>
    </location>
</feature>
<dbReference type="InterPro" id="IPR000717">
    <property type="entry name" value="PCI_dom"/>
</dbReference>
<dbReference type="GO" id="GO:0006511">
    <property type="term" value="P:ubiquitin-dependent protein catabolic process"/>
    <property type="evidence" value="ECO:0007669"/>
    <property type="project" value="TreeGrafter"/>
</dbReference>
<dbReference type="GO" id="GO:0005634">
    <property type="term" value="C:nucleus"/>
    <property type="evidence" value="ECO:0007669"/>
    <property type="project" value="TreeGrafter"/>
</dbReference>
<dbReference type="InterPro" id="IPR036390">
    <property type="entry name" value="WH_DNA-bd_sf"/>
</dbReference>
<dbReference type="InterPro" id="IPR054179">
    <property type="entry name" value="PSD13_N"/>
</dbReference>
<evidence type="ECO:0000256" key="7">
    <source>
        <dbReference type="ARBA" id="ARBA00031303"/>
    </source>
</evidence>
<evidence type="ECO:0000256" key="4">
    <source>
        <dbReference type="ARBA" id="ARBA00015732"/>
    </source>
</evidence>
<dbReference type="OMA" id="SFEDYWE"/>
<dbReference type="GO" id="GO:0008541">
    <property type="term" value="C:proteasome regulatory particle, lid subcomplex"/>
    <property type="evidence" value="ECO:0007669"/>
    <property type="project" value="TreeGrafter"/>
</dbReference>
<keyword evidence="11" id="KW-1185">Reference proteome</keyword>
<dbReference type="PANTHER" id="PTHR10539">
    <property type="entry name" value="26S PROTEASOME NON-ATPASE REGULATORY SUBUNIT 13"/>
    <property type="match status" value="1"/>
</dbReference>
<evidence type="ECO:0000259" key="9">
    <source>
        <dbReference type="PROSITE" id="PS50250"/>
    </source>
</evidence>
<dbReference type="GO" id="GO:0005829">
    <property type="term" value="C:cytosol"/>
    <property type="evidence" value="ECO:0007669"/>
    <property type="project" value="TreeGrafter"/>
</dbReference>
<comment type="function">
    <text evidence="1">Component of the 26S proteasome, a multiprotein complex involved in the ATP-dependent degradation of ubiquitinated proteins. This complex plays a key role in the maintenance of protein homeostasis by removing misfolded or damaged proteins, which could impair cellular functions, and by removing proteins whose functions are no longer required. Therefore, the proteasome participates in numerous cellular processes, including cell cycle progression, apoptosis, or DNA damage repair.</text>
</comment>
<evidence type="ECO:0000256" key="5">
    <source>
        <dbReference type="ARBA" id="ARBA00022942"/>
    </source>
</evidence>
<dbReference type="SMART" id="SM00088">
    <property type="entry name" value="PINT"/>
    <property type="match status" value="1"/>
</dbReference>
<dbReference type="SUPFAM" id="SSF46785">
    <property type="entry name" value="Winged helix' DNA-binding domain"/>
    <property type="match status" value="1"/>
</dbReference>
<evidence type="ECO:0000256" key="6">
    <source>
        <dbReference type="ARBA" id="ARBA00029749"/>
    </source>
</evidence>
<accession>A0A226ERC9</accession>
<evidence type="ECO:0000256" key="3">
    <source>
        <dbReference type="ARBA" id="ARBA00011441"/>
    </source>
</evidence>
<dbReference type="EMBL" id="LNIX01000002">
    <property type="protein sequence ID" value="OXA59758.1"/>
    <property type="molecule type" value="Genomic_DNA"/>
</dbReference>
<evidence type="ECO:0000313" key="11">
    <source>
        <dbReference type="Proteomes" id="UP000198287"/>
    </source>
</evidence>
<protein>
    <recommendedName>
        <fullName evidence="4">26S proteasome non-ATPase regulatory subunit 13</fullName>
    </recommendedName>
    <alternativeName>
        <fullName evidence="6">26S proteasome regulatory subunit RPN9</fullName>
    </alternativeName>
    <alternativeName>
        <fullName evidence="8">26S proteasome regulatory subunit S11</fullName>
    </alternativeName>
    <alternativeName>
        <fullName evidence="7">26S proteasome regulatory subunit p40.5</fullName>
    </alternativeName>
</protein>